<evidence type="ECO:0000256" key="5">
    <source>
        <dbReference type="ARBA" id="ARBA00022475"/>
    </source>
</evidence>
<accession>A0A4V2P8S9</accession>
<dbReference type="PANTHER" id="PTHR32309">
    <property type="entry name" value="TYROSINE-PROTEIN KINASE"/>
    <property type="match status" value="1"/>
</dbReference>
<keyword evidence="11" id="KW-0067">ATP-binding</keyword>
<keyword evidence="16" id="KW-0175">Coiled coil</keyword>
<evidence type="ECO:0000256" key="10">
    <source>
        <dbReference type="ARBA" id="ARBA00022777"/>
    </source>
</evidence>
<dbReference type="Proteomes" id="UP000294887">
    <property type="component" value="Unassembled WGS sequence"/>
</dbReference>
<dbReference type="EMBL" id="SMFQ01000003">
    <property type="protein sequence ID" value="TCJ86895.1"/>
    <property type="molecule type" value="Genomic_DNA"/>
</dbReference>
<evidence type="ECO:0000256" key="3">
    <source>
        <dbReference type="ARBA" id="ARBA00008883"/>
    </source>
</evidence>
<evidence type="ECO:0000259" key="18">
    <source>
        <dbReference type="Pfam" id="PF02706"/>
    </source>
</evidence>
<dbReference type="Pfam" id="PF02706">
    <property type="entry name" value="Wzz"/>
    <property type="match status" value="1"/>
</dbReference>
<keyword evidence="9" id="KW-0547">Nucleotide-binding</keyword>
<dbReference type="PANTHER" id="PTHR32309:SF13">
    <property type="entry name" value="FERRIC ENTEROBACTIN TRANSPORT PROTEIN FEPE"/>
    <property type="match status" value="1"/>
</dbReference>
<dbReference type="OrthoDB" id="9775724at2"/>
<keyword evidence="14" id="KW-0829">Tyrosine-protein kinase</keyword>
<gene>
    <name evidence="21" type="ORF">EV695_1394</name>
</gene>
<keyword evidence="10" id="KW-0418">Kinase</keyword>
<evidence type="ECO:0000256" key="7">
    <source>
        <dbReference type="ARBA" id="ARBA00022679"/>
    </source>
</evidence>
<dbReference type="InterPro" id="IPR025669">
    <property type="entry name" value="AAA_dom"/>
</dbReference>
<evidence type="ECO:0000259" key="20">
    <source>
        <dbReference type="Pfam" id="PF13807"/>
    </source>
</evidence>
<evidence type="ECO:0000256" key="17">
    <source>
        <dbReference type="SAM" id="Phobius"/>
    </source>
</evidence>
<comment type="similarity">
    <text evidence="3">Belongs to the etk/wzc family.</text>
</comment>
<dbReference type="InterPro" id="IPR003856">
    <property type="entry name" value="LPS_length_determ_N"/>
</dbReference>
<evidence type="ECO:0000256" key="11">
    <source>
        <dbReference type="ARBA" id="ARBA00022840"/>
    </source>
</evidence>
<feature type="coiled-coil region" evidence="16">
    <location>
        <begin position="233"/>
        <end position="364"/>
    </location>
</feature>
<dbReference type="InterPro" id="IPR032807">
    <property type="entry name" value="GNVR"/>
</dbReference>
<dbReference type="SUPFAM" id="SSF52540">
    <property type="entry name" value="P-loop containing nucleoside triphosphate hydrolases"/>
    <property type="match status" value="1"/>
</dbReference>
<evidence type="ECO:0000259" key="19">
    <source>
        <dbReference type="Pfam" id="PF13614"/>
    </source>
</evidence>
<keyword evidence="7" id="KW-0808">Transferase</keyword>
<protein>
    <recommendedName>
        <fullName evidence="4">non-specific protein-tyrosine kinase</fullName>
        <ecNumber evidence="4">2.7.10.2</ecNumber>
    </recommendedName>
</protein>
<comment type="caution">
    <text evidence="21">The sequence shown here is derived from an EMBL/GenBank/DDBJ whole genome shotgun (WGS) entry which is preliminary data.</text>
</comment>
<evidence type="ECO:0000313" key="22">
    <source>
        <dbReference type="Proteomes" id="UP000294887"/>
    </source>
</evidence>
<evidence type="ECO:0000256" key="8">
    <source>
        <dbReference type="ARBA" id="ARBA00022692"/>
    </source>
</evidence>
<dbReference type="GO" id="GO:0004715">
    <property type="term" value="F:non-membrane spanning protein tyrosine kinase activity"/>
    <property type="evidence" value="ECO:0007669"/>
    <property type="project" value="UniProtKB-EC"/>
</dbReference>
<keyword evidence="8 17" id="KW-0812">Transmembrane</keyword>
<reference evidence="21 22" key="1">
    <citation type="submission" date="2019-03" db="EMBL/GenBank/DDBJ databases">
        <title>Genomic Encyclopedia of Type Strains, Phase IV (KMG-IV): sequencing the most valuable type-strain genomes for metagenomic binning, comparative biology and taxonomic classification.</title>
        <authorList>
            <person name="Goeker M."/>
        </authorList>
    </citation>
    <scope>NUCLEOTIDE SEQUENCE [LARGE SCALE GENOMIC DNA]</scope>
    <source>
        <strain evidence="21 22">DSM 24830</strain>
    </source>
</reference>
<keyword evidence="6" id="KW-0997">Cell inner membrane</keyword>
<proteinExistence type="inferred from homology"/>
<evidence type="ECO:0000256" key="6">
    <source>
        <dbReference type="ARBA" id="ARBA00022519"/>
    </source>
</evidence>
<comment type="similarity">
    <text evidence="2">Belongs to the CpsD/CapB family.</text>
</comment>
<name>A0A4V2P8S9_9GAMM</name>
<keyword evidence="22" id="KW-1185">Reference proteome</keyword>
<dbReference type="InterPro" id="IPR027417">
    <property type="entry name" value="P-loop_NTPase"/>
</dbReference>
<organism evidence="21 22">
    <name type="scientific">Cocleimonas flava</name>
    <dbReference type="NCBI Taxonomy" id="634765"/>
    <lineage>
        <taxon>Bacteria</taxon>
        <taxon>Pseudomonadati</taxon>
        <taxon>Pseudomonadota</taxon>
        <taxon>Gammaproteobacteria</taxon>
        <taxon>Thiotrichales</taxon>
        <taxon>Thiotrichaceae</taxon>
        <taxon>Cocleimonas</taxon>
    </lineage>
</organism>
<feature type="transmembrane region" description="Helical" evidence="17">
    <location>
        <begin position="53"/>
        <end position="71"/>
    </location>
</feature>
<dbReference type="GO" id="GO:0005886">
    <property type="term" value="C:plasma membrane"/>
    <property type="evidence" value="ECO:0007669"/>
    <property type="project" value="UniProtKB-SubCell"/>
</dbReference>
<evidence type="ECO:0000256" key="16">
    <source>
        <dbReference type="SAM" id="Coils"/>
    </source>
</evidence>
<dbReference type="AlphaFoldDB" id="A0A4V2P8S9"/>
<feature type="domain" description="Polysaccharide chain length determinant N-terminal" evidence="18">
    <location>
        <begin position="38"/>
        <end position="132"/>
    </location>
</feature>
<dbReference type="CDD" id="cd05387">
    <property type="entry name" value="BY-kinase"/>
    <property type="match status" value="1"/>
</dbReference>
<dbReference type="Pfam" id="PF13807">
    <property type="entry name" value="GNVR"/>
    <property type="match status" value="1"/>
</dbReference>
<dbReference type="GO" id="GO:0005524">
    <property type="term" value="F:ATP binding"/>
    <property type="evidence" value="ECO:0007669"/>
    <property type="project" value="UniProtKB-KW"/>
</dbReference>
<keyword evidence="13 17" id="KW-0472">Membrane</keyword>
<evidence type="ECO:0000256" key="2">
    <source>
        <dbReference type="ARBA" id="ARBA00007316"/>
    </source>
</evidence>
<dbReference type="EC" id="2.7.10.2" evidence="4"/>
<dbReference type="InterPro" id="IPR050445">
    <property type="entry name" value="Bact_polysacc_biosynth/exp"/>
</dbReference>
<keyword evidence="5" id="KW-1003">Cell membrane</keyword>
<comment type="subcellular location">
    <subcellularLocation>
        <location evidence="1">Cell inner membrane</location>
        <topology evidence="1">Multi-pass membrane protein</topology>
    </subcellularLocation>
</comment>
<evidence type="ECO:0000256" key="4">
    <source>
        <dbReference type="ARBA" id="ARBA00011903"/>
    </source>
</evidence>
<evidence type="ECO:0000256" key="15">
    <source>
        <dbReference type="ARBA" id="ARBA00051245"/>
    </source>
</evidence>
<comment type="catalytic activity">
    <reaction evidence="15">
        <text>L-tyrosyl-[protein] + ATP = O-phospho-L-tyrosyl-[protein] + ADP + H(+)</text>
        <dbReference type="Rhea" id="RHEA:10596"/>
        <dbReference type="Rhea" id="RHEA-COMP:10136"/>
        <dbReference type="Rhea" id="RHEA-COMP:20101"/>
        <dbReference type="ChEBI" id="CHEBI:15378"/>
        <dbReference type="ChEBI" id="CHEBI:30616"/>
        <dbReference type="ChEBI" id="CHEBI:46858"/>
        <dbReference type="ChEBI" id="CHEBI:61978"/>
        <dbReference type="ChEBI" id="CHEBI:456216"/>
        <dbReference type="EC" id="2.7.10.2"/>
    </reaction>
</comment>
<dbReference type="InterPro" id="IPR005702">
    <property type="entry name" value="Wzc-like_C"/>
</dbReference>
<feature type="domain" description="AAA" evidence="19">
    <location>
        <begin position="552"/>
        <end position="711"/>
    </location>
</feature>
<dbReference type="NCBIfam" id="TIGR01007">
    <property type="entry name" value="eps_fam"/>
    <property type="match status" value="1"/>
</dbReference>
<feature type="domain" description="Tyrosine-protein kinase G-rich" evidence="20">
    <location>
        <begin position="406"/>
        <end position="479"/>
    </location>
</feature>
<evidence type="ECO:0000256" key="14">
    <source>
        <dbReference type="ARBA" id="ARBA00023137"/>
    </source>
</evidence>
<dbReference type="Pfam" id="PF13614">
    <property type="entry name" value="AAA_31"/>
    <property type="match status" value="1"/>
</dbReference>
<evidence type="ECO:0000313" key="21">
    <source>
        <dbReference type="EMBL" id="TCJ86895.1"/>
    </source>
</evidence>
<keyword evidence="12 17" id="KW-1133">Transmembrane helix</keyword>
<evidence type="ECO:0000256" key="1">
    <source>
        <dbReference type="ARBA" id="ARBA00004429"/>
    </source>
</evidence>
<dbReference type="Gene3D" id="3.40.50.300">
    <property type="entry name" value="P-loop containing nucleotide triphosphate hydrolases"/>
    <property type="match status" value="1"/>
</dbReference>
<evidence type="ECO:0000256" key="9">
    <source>
        <dbReference type="ARBA" id="ARBA00022741"/>
    </source>
</evidence>
<dbReference type="RefSeq" id="WP_131905223.1">
    <property type="nucleotide sequence ID" value="NZ_BAAAFU010000004.1"/>
</dbReference>
<sequence length="751" mass="83884">MSVLTKQTNNTHLQPIDGKVLAIPTSQQQAPMLETPKEMSMRDIFGILNRRKFTILLTLLAVLALALLYTFSTKPSFRANAIIQIEREGAEIVSFGNTQQTSTGYSENDPFFRTRYEMLRGRVIAQRVIEDLNLENSLVPKQTEESSFSLSKLLKTIGLAEDKPKLANNNQTIDYSAVFLENLFVQPIGGTHLVEVFYEASSPQEAKAVVTSLLDNFIKLQIETKSETGEYAKEFLTKQIEDAGDRLRSAEETLVKYANENGILGVDENQTRQVKKLENLDNALVQAEIRRIEAESLYLQMKKAGSVSTVLTNPVITSLKARLVQLEGDYQEMLKTFKPNYPDMKRLQQQINSARGKLQKEMGNIQRSMEADYRAAKRQEDKIRSELGQFNSTMRDLQDSGVDYNNLKREVESSSKVYNSLLQRREEVSVASAANTSSISIVEPAVLPVNKYRPRPKMNIMLGLLSGLILGLAFAFLRESLDQSIKSSDDLEKVTGLPVLGMIPRVTKSSMKKQLDLIAHKVPHSPAAEAYRILATNIRLMFNNESEHVMLITSIHSGEGKSTTATNIACSYAQMGKKVLLVDADIRNASIHTKLEINNKRGLSHYLKGESDLVGITQPVKSIPGLYAITAGDYEIDPVSLLSHERMSYLTTQGSTIFDYVIIDAPPITGFADTLVLSSLATSTLIVAQEDNLEARTIKNVLGQLRRVKNNVSGFLLVNVKNPSVNAKYYSKYHSKKKQKALLENKKLKYA</sequence>
<evidence type="ECO:0000256" key="13">
    <source>
        <dbReference type="ARBA" id="ARBA00023136"/>
    </source>
</evidence>
<evidence type="ECO:0000256" key="12">
    <source>
        <dbReference type="ARBA" id="ARBA00022989"/>
    </source>
</evidence>